<dbReference type="AlphaFoldDB" id="A0A0F9VVU7"/>
<reference evidence="1" key="1">
    <citation type="journal article" date="2015" name="Nature">
        <title>Complex archaea that bridge the gap between prokaryotes and eukaryotes.</title>
        <authorList>
            <person name="Spang A."/>
            <person name="Saw J.H."/>
            <person name="Jorgensen S.L."/>
            <person name="Zaremba-Niedzwiedzka K."/>
            <person name="Martijn J."/>
            <person name="Lind A.E."/>
            <person name="van Eijk R."/>
            <person name="Schleper C."/>
            <person name="Guy L."/>
            <person name="Ettema T.J."/>
        </authorList>
    </citation>
    <scope>NUCLEOTIDE SEQUENCE</scope>
</reference>
<organism evidence="1">
    <name type="scientific">marine sediment metagenome</name>
    <dbReference type="NCBI Taxonomy" id="412755"/>
    <lineage>
        <taxon>unclassified sequences</taxon>
        <taxon>metagenomes</taxon>
        <taxon>ecological metagenomes</taxon>
    </lineage>
</organism>
<name>A0A0F9VVU7_9ZZZZ</name>
<sequence length="108" mass="12063">MRGMIKVVQKWSRTIDGTTRTRGRVSFPEHGVVVHVIEDGHLVHLHCKRGIREHKETIDLEGLDADKAGELVVKHAEEAVRDLLTRPRQQMSAVVALGVDDVTPITRG</sequence>
<dbReference type="EMBL" id="LAZR01000417">
    <property type="protein sequence ID" value="KKN69838.1"/>
    <property type="molecule type" value="Genomic_DNA"/>
</dbReference>
<accession>A0A0F9VVU7</accession>
<evidence type="ECO:0000313" key="1">
    <source>
        <dbReference type="EMBL" id="KKN69838.1"/>
    </source>
</evidence>
<comment type="caution">
    <text evidence="1">The sequence shown here is derived from an EMBL/GenBank/DDBJ whole genome shotgun (WGS) entry which is preliminary data.</text>
</comment>
<proteinExistence type="predicted"/>
<gene>
    <name evidence="1" type="ORF">LCGC14_0436620</name>
</gene>
<protein>
    <submittedName>
        <fullName evidence="1">Uncharacterized protein</fullName>
    </submittedName>
</protein>